<feature type="transmembrane region" description="Helical" evidence="8">
    <location>
        <begin position="287"/>
        <end position="307"/>
    </location>
</feature>
<evidence type="ECO:0000256" key="5">
    <source>
        <dbReference type="ARBA" id="ARBA00022692"/>
    </source>
</evidence>
<feature type="transmembrane region" description="Helical" evidence="8">
    <location>
        <begin position="477"/>
        <end position="495"/>
    </location>
</feature>
<keyword evidence="3" id="KW-0813">Transport</keyword>
<sequence>MATDIHDPAHEERQQLAREAEQRLFERNFTRWGLDMNPVVSLAAAAFILLFAGLAMLDLERANAVFATVQSFIITRFDWVFILASNFFIVVSLVFAFSRLGTVKIGGVDAKPEFSNFAWYSMLISAGMGIGLMFWAVGEPLYHAAFTPPVFTSPDAAVSAMATTFFHWGLHPWGVYTIIALALAFFAYNKGLPLSLRSVFFPLLGKRVFGFWGDLIDILAILATLFGLATSLGLGVQQINSGLNHLTGLPYSTMIQIALIAGVTAIATISVVSGIDKGVRILSELNMKLAAAFLVFILVVGPTGYIIRLFTNALGLYLGDLIKSSFFIGSGEQSSWQGSWSVFYLAWWISWSPFVGMFIARISRGRTIREFVTAVMVVPPLLSFLWMSVFGSTAIYVNQVGEGALFATVQGNLPVALFEMLARINIPVLQGAISLALSVLATAMVIFFFVTSSDSGSLVINNITSGGRIKTPVGQRIFWAVLEGAVAAVLLLIGGEQALMALQTAVISTGLPFALLLVLMSIMLVNSVRVSQERQKRLRDLKLFQQLMKISGRLHHSKSPGAGTTKIS</sequence>
<feature type="transmembrane region" description="Helical" evidence="8">
    <location>
        <begin position="170"/>
        <end position="188"/>
    </location>
</feature>
<dbReference type="PANTHER" id="PTHR30047:SF7">
    <property type="entry name" value="HIGH-AFFINITY CHOLINE TRANSPORT PROTEIN"/>
    <property type="match status" value="1"/>
</dbReference>
<dbReference type="Proteomes" id="UP000186400">
    <property type="component" value="Unassembled WGS sequence"/>
</dbReference>
<proteinExistence type="inferred from homology"/>
<keyword evidence="10" id="KW-1185">Reference proteome</keyword>
<evidence type="ECO:0000256" key="1">
    <source>
        <dbReference type="ARBA" id="ARBA00004651"/>
    </source>
</evidence>
<feature type="transmembrane region" description="Helical" evidence="8">
    <location>
        <begin position="117"/>
        <end position="137"/>
    </location>
</feature>
<dbReference type="OrthoDB" id="9775735at2"/>
<feature type="transmembrane region" description="Helical" evidence="8">
    <location>
        <begin position="209"/>
        <end position="234"/>
    </location>
</feature>
<name>A0A1N6R324_9SPIO</name>
<keyword evidence="6 8" id="KW-1133">Transmembrane helix</keyword>
<feature type="transmembrane region" description="Helical" evidence="8">
    <location>
        <begin position="39"/>
        <end position="57"/>
    </location>
</feature>
<gene>
    <name evidence="9" type="ORF">SAMN05920897_105142</name>
</gene>
<evidence type="ECO:0000256" key="4">
    <source>
        <dbReference type="ARBA" id="ARBA00022475"/>
    </source>
</evidence>
<evidence type="ECO:0000313" key="9">
    <source>
        <dbReference type="EMBL" id="SIQ23036.1"/>
    </source>
</evidence>
<accession>A0A1N6R324</accession>
<feature type="transmembrane region" description="Helical" evidence="8">
    <location>
        <begin position="501"/>
        <end position="528"/>
    </location>
</feature>
<evidence type="ECO:0000313" key="10">
    <source>
        <dbReference type="Proteomes" id="UP000186400"/>
    </source>
</evidence>
<keyword evidence="4" id="KW-1003">Cell membrane</keyword>
<comment type="similarity">
    <text evidence="2">Belongs to the BCCT transporter (TC 2.A.15) family.</text>
</comment>
<comment type="subcellular location">
    <subcellularLocation>
        <location evidence="1">Cell membrane</location>
        <topology evidence="1">Multi-pass membrane protein</topology>
    </subcellularLocation>
</comment>
<feature type="transmembrane region" description="Helical" evidence="8">
    <location>
        <begin position="340"/>
        <end position="359"/>
    </location>
</feature>
<feature type="transmembrane region" description="Helical" evidence="8">
    <location>
        <begin position="371"/>
        <end position="397"/>
    </location>
</feature>
<keyword evidence="5 8" id="KW-0812">Transmembrane</keyword>
<dbReference type="PANTHER" id="PTHR30047">
    <property type="entry name" value="HIGH-AFFINITY CHOLINE TRANSPORT PROTEIN-RELATED"/>
    <property type="match status" value="1"/>
</dbReference>
<evidence type="ECO:0000256" key="3">
    <source>
        <dbReference type="ARBA" id="ARBA00022448"/>
    </source>
</evidence>
<protein>
    <submittedName>
        <fullName evidence="9">Choline/glycine/proline betaine transport protein/betaine/carnitine transporter, BCCT family</fullName>
    </submittedName>
</protein>
<evidence type="ECO:0000256" key="6">
    <source>
        <dbReference type="ARBA" id="ARBA00022989"/>
    </source>
</evidence>
<dbReference type="NCBIfam" id="TIGR00842">
    <property type="entry name" value="bcct"/>
    <property type="match status" value="1"/>
</dbReference>
<dbReference type="RefSeq" id="WP_076488279.1">
    <property type="nucleotide sequence ID" value="NZ_FTMS01000005.1"/>
</dbReference>
<dbReference type="GO" id="GO:0005886">
    <property type="term" value="C:plasma membrane"/>
    <property type="evidence" value="ECO:0007669"/>
    <property type="project" value="UniProtKB-SubCell"/>
</dbReference>
<feature type="transmembrane region" description="Helical" evidence="8">
    <location>
        <begin position="77"/>
        <end position="97"/>
    </location>
</feature>
<dbReference type="InterPro" id="IPR000060">
    <property type="entry name" value="BCCT_transptr"/>
</dbReference>
<evidence type="ECO:0000256" key="7">
    <source>
        <dbReference type="ARBA" id="ARBA00023136"/>
    </source>
</evidence>
<dbReference type="AlphaFoldDB" id="A0A1N6R324"/>
<organism evidence="9 10">
    <name type="scientific">Alkalispirochaeta americana</name>
    <dbReference type="NCBI Taxonomy" id="159291"/>
    <lineage>
        <taxon>Bacteria</taxon>
        <taxon>Pseudomonadati</taxon>
        <taxon>Spirochaetota</taxon>
        <taxon>Spirochaetia</taxon>
        <taxon>Spirochaetales</taxon>
        <taxon>Spirochaetaceae</taxon>
        <taxon>Alkalispirochaeta</taxon>
    </lineage>
</organism>
<dbReference type="EMBL" id="FTMS01000005">
    <property type="protein sequence ID" value="SIQ23036.1"/>
    <property type="molecule type" value="Genomic_DNA"/>
</dbReference>
<dbReference type="GO" id="GO:0022857">
    <property type="term" value="F:transmembrane transporter activity"/>
    <property type="evidence" value="ECO:0007669"/>
    <property type="project" value="InterPro"/>
</dbReference>
<reference evidence="9 10" key="1">
    <citation type="submission" date="2017-01" db="EMBL/GenBank/DDBJ databases">
        <authorList>
            <person name="Mah S.A."/>
            <person name="Swanson W.J."/>
            <person name="Moy G.W."/>
            <person name="Vacquier V.D."/>
        </authorList>
    </citation>
    <scope>NUCLEOTIDE SEQUENCE [LARGE SCALE GENOMIC DNA]</scope>
    <source>
        <strain evidence="9 10">ASpG1</strain>
    </source>
</reference>
<dbReference type="Pfam" id="PF02028">
    <property type="entry name" value="BCCT"/>
    <property type="match status" value="1"/>
</dbReference>
<feature type="transmembrane region" description="Helical" evidence="8">
    <location>
        <begin position="428"/>
        <end position="450"/>
    </location>
</feature>
<feature type="transmembrane region" description="Helical" evidence="8">
    <location>
        <begin position="254"/>
        <end position="275"/>
    </location>
</feature>
<evidence type="ECO:0000256" key="8">
    <source>
        <dbReference type="SAM" id="Phobius"/>
    </source>
</evidence>
<evidence type="ECO:0000256" key="2">
    <source>
        <dbReference type="ARBA" id="ARBA00005658"/>
    </source>
</evidence>
<keyword evidence="7 8" id="KW-0472">Membrane</keyword>